<reference evidence="2 3" key="1">
    <citation type="submission" date="2014-09" db="EMBL/GenBank/DDBJ databases">
        <title>Vibrio maritimus JCM 19235. (C45) whole genome shotgun sequence.</title>
        <authorList>
            <person name="Sawabe T."/>
            <person name="Meirelles P."/>
            <person name="Nakanishi M."/>
            <person name="Sayaka M."/>
            <person name="Hattori M."/>
            <person name="Ohkuma M."/>
        </authorList>
    </citation>
    <scope>NUCLEOTIDE SEQUENCE [LARGE SCALE GENOMIC DNA]</scope>
    <source>
        <strain evidence="3">JCM19235</strain>
    </source>
</reference>
<protein>
    <recommendedName>
        <fullName evidence="1">DUF6950 domain-containing protein</fullName>
    </recommendedName>
</protein>
<keyword evidence="3" id="KW-1185">Reference proteome</keyword>
<evidence type="ECO:0000259" key="1">
    <source>
        <dbReference type="Pfam" id="PF22262"/>
    </source>
</evidence>
<dbReference type="Pfam" id="PF22262">
    <property type="entry name" value="DUF6950"/>
    <property type="match status" value="1"/>
</dbReference>
<dbReference type="STRING" id="990268.JCM19235_1961"/>
<sequence length="87" mass="9858">MEEYRGRYSTKIGAKRALTKFGHDSVTAAFDEKFERVPYAFARFGDLVQMDTGEMGVKTNRGVWVISFTGGTENYPDPKTVITAWRV</sequence>
<dbReference type="InterPro" id="IPR053802">
    <property type="entry name" value="DUF6950"/>
</dbReference>
<comment type="caution">
    <text evidence="2">The sequence shown here is derived from an EMBL/GenBank/DDBJ whole genome shotgun (WGS) entry which is preliminary data.</text>
</comment>
<accession>A0A090RVH2</accession>
<name>A0A090RVH2_9VIBR</name>
<dbReference type="Proteomes" id="UP000029228">
    <property type="component" value="Unassembled WGS sequence"/>
</dbReference>
<feature type="domain" description="DUF6950" evidence="1">
    <location>
        <begin position="2"/>
        <end position="87"/>
    </location>
</feature>
<gene>
    <name evidence="2" type="ORF">JCM19235_1961</name>
</gene>
<dbReference type="AlphaFoldDB" id="A0A090RVH2"/>
<dbReference type="EMBL" id="BBMR01000003">
    <property type="protein sequence ID" value="GAL18538.1"/>
    <property type="molecule type" value="Genomic_DNA"/>
</dbReference>
<evidence type="ECO:0000313" key="3">
    <source>
        <dbReference type="Proteomes" id="UP000029228"/>
    </source>
</evidence>
<proteinExistence type="predicted"/>
<organism evidence="2 3">
    <name type="scientific">Vibrio maritimus</name>
    <dbReference type="NCBI Taxonomy" id="990268"/>
    <lineage>
        <taxon>Bacteria</taxon>
        <taxon>Pseudomonadati</taxon>
        <taxon>Pseudomonadota</taxon>
        <taxon>Gammaproteobacteria</taxon>
        <taxon>Vibrionales</taxon>
        <taxon>Vibrionaceae</taxon>
        <taxon>Vibrio</taxon>
    </lineage>
</organism>
<evidence type="ECO:0000313" key="2">
    <source>
        <dbReference type="EMBL" id="GAL18538.1"/>
    </source>
</evidence>